<keyword evidence="4" id="KW-1185">Reference proteome</keyword>
<dbReference type="PANTHER" id="PTHR34215:SF1">
    <property type="entry name" value="YLXR DOMAIN-CONTAINING PROTEIN"/>
    <property type="match status" value="1"/>
</dbReference>
<name>A0ABV8U1Q7_9ACTN</name>
<dbReference type="Pfam" id="PF04296">
    <property type="entry name" value="YlxR"/>
    <property type="match status" value="1"/>
</dbReference>
<feature type="region of interest" description="Disordered" evidence="1">
    <location>
        <begin position="52"/>
        <end position="73"/>
    </location>
</feature>
<feature type="domain" description="YlxR" evidence="2">
    <location>
        <begin position="29"/>
        <end position="99"/>
    </location>
</feature>
<dbReference type="PANTHER" id="PTHR34215">
    <property type="entry name" value="BLL0784 PROTEIN"/>
    <property type="match status" value="1"/>
</dbReference>
<accession>A0ABV8U1Q7</accession>
<dbReference type="InterPro" id="IPR007393">
    <property type="entry name" value="YlxR_dom"/>
</dbReference>
<protein>
    <submittedName>
        <fullName evidence="3">YlxR family protein</fullName>
    </submittedName>
</protein>
<dbReference type="Gene3D" id="3.30.1230.10">
    <property type="entry name" value="YlxR-like"/>
    <property type="match status" value="1"/>
</dbReference>
<evidence type="ECO:0000313" key="3">
    <source>
        <dbReference type="EMBL" id="MFC4336745.1"/>
    </source>
</evidence>
<gene>
    <name evidence="3" type="ORF">ACFPET_16210</name>
</gene>
<dbReference type="SUPFAM" id="SSF64376">
    <property type="entry name" value="YlxR-like"/>
    <property type="match status" value="1"/>
</dbReference>
<sequence>MKQTKGAARVRSPREEVDLPVVRNARPIRTCAGCRKRTTADRLLRIVADPTSRTGGEPVRLLPDPKRRLSGRGVHVHRSGQCLELALRKRALGRALRVEGKVDAGAVRTFFDSEA</sequence>
<reference evidence="4" key="1">
    <citation type="journal article" date="2019" name="Int. J. Syst. Evol. Microbiol.">
        <title>The Global Catalogue of Microorganisms (GCM) 10K type strain sequencing project: providing services to taxonomists for standard genome sequencing and annotation.</title>
        <authorList>
            <consortium name="The Broad Institute Genomics Platform"/>
            <consortium name="The Broad Institute Genome Sequencing Center for Infectious Disease"/>
            <person name="Wu L."/>
            <person name="Ma J."/>
        </authorList>
    </citation>
    <scope>NUCLEOTIDE SEQUENCE [LARGE SCALE GENOMIC DNA]</scope>
    <source>
        <strain evidence="4">IBRC-M 10908</strain>
    </source>
</reference>
<dbReference type="InterPro" id="IPR037465">
    <property type="entry name" value="YlxR"/>
</dbReference>
<dbReference type="InterPro" id="IPR035931">
    <property type="entry name" value="YlxR-like_sf"/>
</dbReference>
<proteinExistence type="predicted"/>
<organism evidence="3 4">
    <name type="scientific">Salininema proteolyticum</name>
    <dbReference type="NCBI Taxonomy" id="1607685"/>
    <lineage>
        <taxon>Bacteria</taxon>
        <taxon>Bacillati</taxon>
        <taxon>Actinomycetota</taxon>
        <taxon>Actinomycetes</taxon>
        <taxon>Glycomycetales</taxon>
        <taxon>Glycomycetaceae</taxon>
        <taxon>Salininema</taxon>
    </lineage>
</organism>
<evidence type="ECO:0000256" key="1">
    <source>
        <dbReference type="SAM" id="MobiDB-lite"/>
    </source>
</evidence>
<dbReference type="EMBL" id="JBHSDK010000021">
    <property type="protein sequence ID" value="MFC4336745.1"/>
    <property type="molecule type" value="Genomic_DNA"/>
</dbReference>
<dbReference type="RefSeq" id="WP_380622961.1">
    <property type="nucleotide sequence ID" value="NZ_JBHSDK010000021.1"/>
</dbReference>
<dbReference type="Proteomes" id="UP001595823">
    <property type="component" value="Unassembled WGS sequence"/>
</dbReference>
<comment type="caution">
    <text evidence="3">The sequence shown here is derived from an EMBL/GenBank/DDBJ whole genome shotgun (WGS) entry which is preliminary data.</text>
</comment>
<evidence type="ECO:0000259" key="2">
    <source>
        <dbReference type="Pfam" id="PF04296"/>
    </source>
</evidence>
<evidence type="ECO:0000313" key="4">
    <source>
        <dbReference type="Proteomes" id="UP001595823"/>
    </source>
</evidence>